<feature type="transmembrane region" description="Helical" evidence="1">
    <location>
        <begin position="86"/>
        <end position="106"/>
    </location>
</feature>
<name>C5BPN4_TERTT</name>
<feature type="transmembrane region" description="Helical" evidence="1">
    <location>
        <begin position="529"/>
        <end position="546"/>
    </location>
</feature>
<feature type="transmembrane region" description="Helical" evidence="1">
    <location>
        <begin position="32"/>
        <end position="52"/>
    </location>
</feature>
<keyword evidence="1" id="KW-0472">Membrane</keyword>
<dbReference type="Pfam" id="PF10060">
    <property type="entry name" value="DUF2298"/>
    <property type="match status" value="1"/>
</dbReference>
<dbReference type="EMBL" id="CP001614">
    <property type="protein sequence ID" value="ACR13945.1"/>
    <property type="molecule type" value="Genomic_DNA"/>
</dbReference>
<dbReference type="eggNOG" id="ENOG502ZQHG">
    <property type="taxonomic scope" value="Bacteria"/>
</dbReference>
<proteinExistence type="predicted"/>
<feature type="transmembrane region" description="Helical" evidence="1">
    <location>
        <begin position="421"/>
        <end position="443"/>
    </location>
</feature>
<dbReference type="HOGENOM" id="CLU_412146_0_0_6"/>
<feature type="transmembrane region" description="Helical" evidence="1">
    <location>
        <begin position="553"/>
        <end position="575"/>
    </location>
</feature>
<dbReference type="Proteomes" id="UP000009080">
    <property type="component" value="Chromosome"/>
</dbReference>
<feature type="transmembrane region" description="Helical" evidence="1">
    <location>
        <begin position="463"/>
        <end position="482"/>
    </location>
</feature>
<keyword evidence="1" id="KW-1133">Transmembrane helix</keyword>
<feature type="transmembrane region" description="Helical" evidence="1">
    <location>
        <begin position="397"/>
        <end position="414"/>
    </location>
</feature>
<dbReference type="STRING" id="377629.TERTU_0853"/>
<evidence type="ECO:0000313" key="2">
    <source>
        <dbReference type="EMBL" id="ACR13945.1"/>
    </source>
</evidence>
<dbReference type="RefSeq" id="WP_015820060.1">
    <property type="nucleotide sequence ID" value="NC_012997.1"/>
</dbReference>
<feature type="transmembrane region" description="Helical" evidence="1">
    <location>
        <begin position="6"/>
        <end position="25"/>
    </location>
</feature>
<protein>
    <submittedName>
        <fullName evidence="2">Membrane protein</fullName>
    </submittedName>
</protein>
<dbReference type="KEGG" id="ttu:TERTU_0853"/>
<organism evidence="2 3">
    <name type="scientific">Teredinibacter turnerae (strain ATCC 39867 / T7901)</name>
    <dbReference type="NCBI Taxonomy" id="377629"/>
    <lineage>
        <taxon>Bacteria</taxon>
        <taxon>Pseudomonadati</taxon>
        <taxon>Pseudomonadota</taxon>
        <taxon>Gammaproteobacteria</taxon>
        <taxon>Cellvibrionales</taxon>
        <taxon>Cellvibrionaceae</taxon>
        <taxon>Teredinibacter</taxon>
    </lineage>
</organism>
<sequence>MYAIYLVFTLIFMWFCISGGTLLAARYCPFIPLARSLAVVFFVLTLFFVEHFIGLGELRWLMPVLMLASGWIFWRNKAAVFRREFIVAELVFAAAFIYAFAWRFGFPSITPSSERMTDLFFITNYMEGVTLPPLDNWHPPYRFDYYYAFQHYGAALMGRIFGFGPGVTYNIAFALLAGLALTLLVFIGERALANFSGRIWQKRALLGLFVATVAFGGTGISPLLKVAYNGPAKDTYVKPNMDAEARSRAVRRYHAQLANHAREHIIASVRFIGSERDTTLNPTSKDVSALGPWVFPETGGGVGGKKMVLPSENFGYQFFLGDYHPTVGGFFLLLLALALIFSTLSFANGTPARVVSASNADARNIGEGEAIDSPRWQKAAQGLATLCVPLMLVTNTWTMPLLVILILGWMIFLWSQKQTLYWIWLLAGGTVGCFLLYPFLTTFLSSSLPTPVKFVQTYAHTPWPRFLALHWPLLILIVLGCWEGRQRRIAWYFSALWLFLLVLSEVIYIDDPTGAHYARTNTVMKWWGWMQVGVFASLGVLLLASLTRWVRWCCVAVMVLLSASAGSDLFNYYVFSGKYYAGQIHGHGWYTNNATNRQMFEYLEAAPDGIILENVLDNAYSNTSIYGIFNGKPVLLGWPSHLRTWHGDVPRIWLLKEEIDKFYKGELEDSLAWLQSNQVRYIVFSPKDDDKAFEKINERVKGQYAWHEYEHSRRRHTGIWVRLD</sequence>
<dbReference type="OrthoDB" id="5240958at2"/>
<evidence type="ECO:0000313" key="3">
    <source>
        <dbReference type="Proteomes" id="UP000009080"/>
    </source>
</evidence>
<gene>
    <name evidence="2" type="ordered locus">TERTU_0853</name>
</gene>
<reference evidence="2 3" key="1">
    <citation type="journal article" date="2009" name="PLoS ONE">
        <title>The complete genome of Teredinibacter turnerae T7901: an intracellular endosymbiont of marine wood-boring bivalves (shipworms).</title>
        <authorList>
            <person name="Yang J.C."/>
            <person name="Madupu R."/>
            <person name="Durkin A.S."/>
            <person name="Ekborg N.A."/>
            <person name="Pedamallu C.S."/>
            <person name="Hostetler J.B."/>
            <person name="Radune D."/>
            <person name="Toms B.S."/>
            <person name="Henrissat B."/>
            <person name="Coutinho P.M."/>
            <person name="Schwarz S."/>
            <person name="Field L."/>
            <person name="Trindade-Silva A.E."/>
            <person name="Soares C.A.G."/>
            <person name="Elshahawi S."/>
            <person name="Hanora A."/>
            <person name="Schmidt E.W."/>
            <person name="Haygood M.G."/>
            <person name="Posfai J."/>
            <person name="Benner J."/>
            <person name="Madinger C."/>
            <person name="Nove J."/>
            <person name="Anton B."/>
            <person name="Chaudhary K."/>
            <person name="Foster J."/>
            <person name="Holman A."/>
            <person name="Kumar S."/>
            <person name="Lessard P.A."/>
            <person name="Luyten Y.A."/>
            <person name="Slatko B."/>
            <person name="Wood N."/>
            <person name="Wu B."/>
            <person name="Teplitski M."/>
            <person name="Mougous J.D."/>
            <person name="Ward N."/>
            <person name="Eisen J.A."/>
            <person name="Badger J.H."/>
            <person name="Distel D.L."/>
        </authorList>
    </citation>
    <scope>NUCLEOTIDE SEQUENCE [LARGE SCALE GENOMIC DNA]</scope>
    <source>
        <strain evidence="3">ATCC 39867 / T7901</strain>
    </source>
</reference>
<feature type="transmembrane region" description="Helical" evidence="1">
    <location>
        <begin position="171"/>
        <end position="192"/>
    </location>
</feature>
<keyword evidence="1" id="KW-0812">Transmembrane</keyword>
<accession>C5BPN4</accession>
<dbReference type="AlphaFoldDB" id="C5BPN4"/>
<keyword evidence="3" id="KW-1185">Reference proteome</keyword>
<feature type="transmembrane region" description="Helical" evidence="1">
    <location>
        <begin position="489"/>
        <end position="509"/>
    </location>
</feature>
<feature type="transmembrane region" description="Helical" evidence="1">
    <location>
        <begin position="327"/>
        <end position="347"/>
    </location>
</feature>
<evidence type="ECO:0000256" key="1">
    <source>
        <dbReference type="SAM" id="Phobius"/>
    </source>
</evidence>
<feature type="transmembrane region" description="Helical" evidence="1">
    <location>
        <begin position="204"/>
        <end position="224"/>
    </location>
</feature>
<dbReference type="InterPro" id="IPR018746">
    <property type="entry name" value="DUF2298"/>
</dbReference>